<name>A0A2M4CF85_9DIPT</name>
<protein>
    <submittedName>
        <fullName evidence="1">Putative secreted protein</fullName>
    </submittedName>
</protein>
<dbReference type="EMBL" id="GGFJ01014843">
    <property type="protein sequence ID" value="MBW63984.1"/>
    <property type="molecule type" value="Transcribed_RNA"/>
</dbReference>
<sequence>MPYGFMLIIGGSILYWFAFETQCTAGLIPWSLIRFIAHGPQQKPFGAGHRFDQKALVTRTLLQWFRN</sequence>
<evidence type="ECO:0000313" key="1">
    <source>
        <dbReference type="EMBL" id="MBW63984.1"/>
    </source>
</evidence>
<dbReference type="AlphaFoldDB" id="A0A2M4CF85"/>
<accession>A0A2M4CF85</accession>
<proteinExistence type="predicted"/>
<organism evidence="1">
    <name type="scientific">Anopheles marajoara</name>
    <dbReference type="NCBI Taxonomy" id="58244"/>
    <lineage>
        <taxon>Eukaryota</taxon>
        <taxon>Metazoa</taxon>
        <taxon>Ecdysozoa</taxon>
        <taxon>Arthropoda</taxon>
        <taxon>Hexapoda</taxon>
        <taxon>Insecta</taxon>
        <taxon>Pterygota</taxon>
        <taxon>Neoptera</taxon>
        <taxon>Endopterygota</taxon>
        <taxon>Diptera</taxon>
        <taxon>Nematocera</taxon>
        <taxon>Culicoidea</taxon>
        <taxon>Culicidae</taxon>
        <taxon>Anophelinae</taxon>
        <taxon>Anopheles</taxon>
    </lineage>
</organism>
<reference evidence="1" key="1">
    <citation type="submission" date="2018-01" db="EMBL/GenBank/DDBJ databases">
        <title>An insight into the sialome of Amazonian anophelines.</title>
        <authorList>
            <person name="Ribeiro J.M."/>
            <person name="Scarpassa V."/>
            <person name="Calvo E."/>
        </authorList>
    </citation>
    <scope>NUCLEOTIDE SEQUENCE</scope>
    <source>
        <tissue evidence="1">Salivary glands</tissue>
    </source>
</reference>